<evidence type="ECO:0000313" key="8">
    <source>
        <dbReference type="EMBL" id="PKC52267.1"/>
    </source>
</evidence>
<name>A0A2N0QMJ3_9GLOM</name>
<keyword evidence="3" id="KW-0597">Phosphoprotein</keyword>
<evidence type="ECO:0000259" key="7">
    <source>
        <dbReference type="PROSITE" id="PS50113"/>
    </source>
</evidence>
<dbReference type="InterPro" id="IPR035965">
    <property type="entry name" value="PAS-like_dom_sf"/>
</dbReference>
<organism evidence="8 9">
    <name type="scientific">Rhizophagus irregularis</name>
    <dbReference type="NCBI Taxonomy" id="588596"/>
    <lineage>
        <taxon>Eukaryota</taxon>
        <taxon>Fungi</taxon>
        <taxon>Fungi incertae sedis</taxon>
        <taxon>Mucoromycota</taxon>
        <taxon>Glomeromycotina</taxon>
        <taxon>Glomeromycetes</taxon>
        <taxon>Glomerales</taxon>
        <taxon>Glomeraceae</taxon>
        <taxon>Rhizophagus</taxon>
    </lineage>
</organism>
<dbReference type="SMART" id="SM00086">
    <property type="entry name" value="PAC"/>
    <property type="match status" value="1"/>
</dbReference>
<dbReference type="InterPro" id="IPR013655">
    <property type="entry name" value="PAS_fold_3"/>
</dbReference>
<dbReference type="PROSITE" id="PS50112">
    <property type="entry name" value="PAS"/>
    <property type="match status" value="1"/>
</dbReference>
<dbReference type="Proteomes" id="UP000232688">
    <property type="component" value="Unassembled WGS sequence"/>
</dbReference>
<evidence type="ECO:0000256" key="5">
    <source>
        <dbReference type="ARBA" id="ARBA00022777"/>
    </source>
</evidence>
<dbReference type="EMBL" id="LLXH01006089">
    <property type="protein sequence ID" value="PKC52267.1"/>
    <property type="molecule type" value="Genomic_DNA"/>
</dbReference>
<dbReference type="Gene3D" id="3.30.450.20">
    <property type="entry name" value="PAS domain"/>
    <property type="match status" value="1"/>
</dbReference>
<dbReference type="InterPro" id="IPR001610">
    <property type="entry name" value="PAC"/>
</dbReference>
<evidence type="ECO:0000313" key="9">
    <source>
        <dbReference type="Proteomes" id="UP000232688"/>
    </source>
</evidence>
<comment type="caution">
    <text evidence="8">The sequence shown here is derived from an EMBL/GenBank/DDBJ whole genome shotgun (WGS) entry which is preliminary data.</text>
</comment>
<evidence type="ECO:0000256" key="2">
    <source>
        <dbReference type="ARBA" id="ARBA00012438"/>
    </source>
</evidence>
<dbReference type="VEuPathDB" id="FungiDB:RhiirA1_481898"/>
<evidence type="ECO:0000259" key="6">
    <source>
        <dbReference type="PROSITE" id="PS50112"/>
    </source>
</evidence>
<keyword evidence="5" id="KW-0418">Kinase</keyword>
<dbReference type="NCBIfam" id="TIGR00229">
    <property type="entry name" value="sensory_box"/>
    <property type="match status" value="1"/>
</dbReference>
<sequence>MAILSLDGNWLKVNPALSRITGYTEDELLSLSFQAVTYPDDLEEDLHHVQELIDRKKDSYEMEKRYIHKSGKIIWVLLSVSVVRKGEQALCFISQMQDITKRKQLELSLIEK</sequence>
<evidence type="ECO:0000256" key="4">
    <source>
        <dbReference type="ARBA" id="ARBA00022679"/>
    </source>
</evidence>
<dbReference type="PANTHER" id="PTHR43304:SF1">
    <property type="entry name" value="PAC DOMAIN-CONTAINING PROTEIN"/>
    <property type="match status" value="1"/>
</dbReference>
<keyword evidence="4" id="KW-0808">Transferase</keyword>
<dbReference type="InterPro" id="IPR000014">
    <property type="entry name" value="PAS"/>
</dbReference>
<feature type="domain" description="PAC" evidence="7">
    <location>
        <begin position="60"/>
        <end position="111"/>
    </location>
</feature>
<dbReference type="AlphaFoldDB" id="A0A2N0QMJ3"/>
<reference evidence="8 9" key="2">
    <citation type="submission" date="2017-10" db="EMBL/GenBank/DDBJ databases">
        <title>Genome analyses suggest a sexual origin of heterokaryosis in a supposedly ancient asexual fungus.</title>
        <authorList>
            <person name="Corradi N."/>
            <person name="Sedzielewska K."/>
            <person name="Noel J."/>
            <person name="Charron P."/>
            <person name="Farinelli L."/>
            <person name="Marton T."/>
            <person name="Kruger M."/>
            <person name="Pelin A."/>
            <person name="Brachmann A."/>
            <person name="Corradi N."/>
        </authorList>
    </citation>
    <scope>NUCLEOTIDE SEQUENCE [LARGE SCALE GENOMIC DNA]</scope>
    <source>
        <strain evidence="8 9">A1</strain>
    </source>
</reference>
<evidence type="ECO:0000256" key="3">
    <source>
        <dbReference type="ARBA" id="ARBA00022553"/>
    </source>
</evidence>
<dbReference type="CDD" id="cd00130">
    <property type="entry name" value="PAS"/>
    <property type="match status" value="1"/>
</dbReference>
<feature type="domain" description="PAS" evidence="6">
    <location>
        <begin position="1"/>
        <end position="56"/>
    </location>
</feature>
<proteinExistence type="predicted"/>
<gene>
    <name evidence="8" type="ORF">RhiirA1_481898</name>
</gene>
<dbReference type="InterPro" id="IPR052162">
    <property type="entry name" value="Sensor_kinase/Photoreceptor"/>
</dbReference>
<dbReference type="PROSITE" id="PS50113">
    <property type="entry name" value="PAC"/>
    <property type="match status" value="1"/>
</dbReference>
<dbReference type="GO" id="GO:0004673">
    <property type="term" value="F:protein histidine kinase activity"/>
    <property type="evidence" value="ECO:0007669"/>
    <property type="project" value="UniProtKB-EC"/>
</dbReference>
<dbReference type="PANTHER" id="PTHR43304">
    <property type="entry name" value="PHYTOCHROME-LIKE PROTEIN CPH1"/>
    <property type="match status" value="1"/>
</dbReference>
<protein>
    <recommendedName>
        <fullName evidence="2">histidine kinase</fullName>
        <ecNumber evidence="2">2.7.13.3</ecNumber>
    </recommendedName>
</protein>
<dbReference type="SUPFAM" id="SSF55785">
    <property type="entry name" value="PYP-like sensor domain (PAS domain)"/>
    <property type="match status" value="1"/>
</dbReference>
<comment type="catalytic activity">
    <reaction evidence="1">
        <text>ATP + protein L-histidine = ADP + protein N-phospho-L-histidine.</text>
        <dbReference type="EC" id="2.7.13.3"/>
    </reaction>
</comment>
<evidence type="ECO:0000256" key="1">
    <source>
        <dbReference type="ARBA" id="ARBA00000085"/>
    </source>
</evidence>
<accession>A0A2N0QMJ3</accession>
<dbReference type="Pfam" id="PF08447">
    <property type="entry name" value="PAS_3"/>
    <property type="match status" value="1"/>
</dbReference>
<dbReference type="InterPro" id="IPR000700">
    <property type="entry name" value="PAS-assoc_C"/>
</dbReference>
<reference evidence="8 9" key="1">
    <citation type="submission" date="2017-10" db="EMBL/GenBank/DDBJ databases">
        <title>Extensive intraspecific genome diversity in a model arbuscular mycorrhizal fungus.</title>
        <authorList>
            <person name="Chen E.C.H."/>
            <person name="Morin E."/>
            <person name="Baudet D."/>
            <person name="Noel J."/>
            <person name="Ndikumana S."/>
            <person name="Charron P."/>
            <person name="St-Onge C."/>
            <person name="Giorgi J."/>
            <person name="Grigoriev I.V."/>
            <person name="Roux C."/>
            <person name="Martin F.M."/>
            <person name="Corradi N."/>
        </authorList>
    </citation>
    <scope>NUCLEOTIDE SEQUENCE [LARGE SCALE GENOMIC DNA]</scope>
    <source>
        <strain evidence="8 9">A1</strain>
    </source>
</reference>
<dbReference type="EC" id="2.7.13.3" evidence="2"/>